<keyword evidence="4" id="KW-1185">Reference proteome</keyword>
<dbReference type="InterPro" id="IPR036681">
    <property type="entry name" value="PgpA-like_sf"/>
</dbReference>
<dbReference type="PANTHER" id="PTHR36305">
    <property type="entry name" value="PHOSPHATIDYLGLYCEROPHOSPHATASE A"/>
    <property type="match status" value="1"/>
</dbReference>
<feature type="transmembrane region" description="Helical" evidence="1">
    <location>
        <begin position="81"/>
        <end position="102"/>
    </location>
</feature>
<dbReference type="RefSeq" id="WP_136576568.1">
    <property type="nucleotide sequence ID" value="NZ_STFF01000002.1"/>
</dbReference>
<keyword evidence="1" id="KW-0812">Transmembrane</keyword>
<comment type="caution">
    <text evidence="3">The sequence shown here is derived from an EMBL/GenBank/DDBJ whole genome shotgun (WGS) entry which is preliminary data.</text>
</comment>
<dbReference type="InterPro" id="IPR007686">
    <property type="entry name" value="YutG/PgpA"/>
</dbReference>
<reference evidence="3 4" key="1">
    <citation type="submission" date="2019-04" db="EMBL/GenBank/DDBJ databases">
        <title>Niastella caeni sp. nov., isolated from activated sludge.</title>
        <authorList>
            <person name="Sheng M."/>
        </authorList>
    </citation>
    <scope>NUCLEOTIDE SEQUENCE [LARGE SCALE GENOMIC DNA]</scope>
    <source>
        <strain evidence="3 4">HX-2-15</strain>
    </source>
</reference>
<feature type="domain" description="YutG/PgpA" evidence="2">
    <location>
        <begin position="11"/>
        <end position="141"/>
    </location>
</feature>
<dbReference type="EMBL" id="STFF01000002">
    <property type="protein sequence ID" value="THU39808.1"/>
    <property type="molecule type" value="Genomic_DNA"/>
</dbReference>
<proteinExistence type="predicted"/>
<accession>A0A4S8HVT8</accession>
<organism evidence="3 4">
    <name type="scientific">Niastella caeni</name>
    <dbReference type="NCBI Taxonomy" id="2569763"/>
    <lineage>
        <taxon>Bacteria</taxon>
        <taxon>Pseudomonadati</taxon>
        <taxon>Bacteroidota</taxon>
        <taxon>Chitinophagia</taxon>
        <taxon>Chitinophagales</taxon>
        <taxon>Chitinophagaceae</taxon>
        <taxon>Niastella</taxon>
    </lineage>
</organism>
<dbReference type="AlphaFoldDB" id="A0A4S8HVT8"/>
<protein>
    <submittedName>
        <fullName evidence="3">Phosphatidylglycerophosphatase A</fullName>
    </submittedName>
</protein>
<evidence type="ECO:0000313" key="3">
    <source>
        <dbReference type="EMBL" id="THU39808.1"/>
    </source>
</evidence>
<dbReference type="OrthoDB" id="9804091at2"/>
<evidence type="ECO:0000259" key="2">
    <source>
        <dbReference type="Pfam" id="PF04608"/>
    </source>
</evidence>
<dbReference type="GO" id="GO:0006629">
    <property type="term" value="P:lipid metabolic process"/>
    <property type="evidence" value="ECO:0007669"/>
    <property type="project" value="InterPro"/>
</dbReference>
<evidence type="ECO:0000256" key="1">
    <source>
        <dbReference type="SAM" id="Phobius"/>
    </source>
</evidence>
<dbReference type="SUPFAM" id="SSF101307">
    <property type="entry name" value="YutG-like"/>
    <property type="match status" value="1"/>
</dbReference>
<dbReference type="CDD" id="cd06971">
    <property type="entry name" value="PgpA"/>
    <property type="match status" value="1"/>
</dbReference>
<dbReference type="Proteomes" id="UP000306918">
    <property type="component" value="Unassembled WGS sequence"/>
</dbReference>
<keyword evidence="1" id="KW-0472">Membrane</keyword>
<evidence type="ECO:0000313" key="4">
    <source>
        <dbReference type="Proteomes" id="UP000306918"/>
    </source>
</evidence>
<dbReference type="GO" id="GO:0008962">
    <property type="term" value="F:phosphatidylglycerophosphatase activity"/>
    <property type="evidence" value="ECO:0007669"/>
    <property type="project" value="InterPro"/>
</dbReference>
<name>A0A4S8HVT8_9BACT</name>
<gene>
    <name evidence="3" type="ORF">FAM09_07885</name>
</gene>
<sequence length="146" mass="16800">MELKRWEKVAGSFFYVGYKMKGPGTVTSVLVFLVAWFVKPDAVLPGALLVLTPLSFYLGYRFEKCIGHDPSCFTLDEVIGSLIVVCFIPHELVYYFLFFIVWRLFDIFKPFFKPVEQIQQGIGIVLDDIIGAICTLGMYFLYTWLI</sequence>
<dbReference type="PANTHER" id="PTHR36305:SF1">
    <property type="entry name" value="PHOSPHATIDYLGLYCEROPHOSPHATASE A"/>
    <property type="match status" value="1"/>
</dbReference>
<dbReference type="InterPro" id="IPR026037">
    <property type="entry name" value="PgpA"/>
</dbReference>
<dbReference type="Pfam" id="PF04608">
    <property type="entry name" value="PgpA"/>
    <property type="match status" value="1"/>
</dbReference>
<keyword evidence="1" id="KW-1133">Transmembrane helix</keyword>
<feature type="transmembrane region" description="Helical" evidence="1">
    <location>
        <begin position="122"/>
        <end position="145"/>
    </location>
</feature>